<reference evidence="1 2" key="1">
    <citation type="submission" date="2015-04" db="EMBL/GenBank/DDBJ databases">
        <authorList>
            <person name="Syromyatnikov M.Y."/>
            <person name="Popov V.N."/>
        </authorList>
    </citation>
    <scope>NUCLEOTIDE SEQUENCE [LARGE SCALE GENOMIC DNA]</scope>
</reference>
<evidence type="ECO:0000313" key="1">
    <source>
        <dbReference type="EMBL" id="CRK94726.1"/>
    </source>
</evidence>
<dbReference type="EMBL" id="CVRI01000040">
    <property type="protein sequence ID" value="CRK94726.1"/>
    <property type="molecule type" value="Genomic_DNA"/>
</dbReference>
<evidence type="ECO:0000313" key="2">
    <source>
        <dbReference type="Proteomes" id="UP000183832"/>
    </source>
</evidence>
<gene>
    <name evidence="1" type="ORF">CLUMA_CG008226</name>
</gene>
<keyword evidence="2" id="KW-1185">Reference proteome</keyword>
<name>A0A1J1I6Z7_9DIPT</name>
<dbReference type="AlphaFoldDB" id="A0A1J1I6Z7"/>
<dbReference type="Proteomes" id="UP000183832">
    <property type="component" value="Unassembled WGS sequence"/>
</dbReference>
<protein>
    <submittedName>
        <fullName evidence="1">CLUMA_CG008226, isoform A</fullName>
    </submittedName>
</protein>
<proteinExistence type="predicted"/>
<accession>A0A1J1I6Z7</accession>
<sequence length="141" mass="16332">MGIKLSRPFHVVFKLLRRSLQDFLLFQNLLFCVFNEKKGKRQENALHKELSWGMVTVGRKKKINADKFISREGMLSENYFHKKVVIAAAVHLLALGCLLSKVPTTTKWEMTENNSFSNLMKNDAATPEVEFYLKLPKKMNK</sequence>
<organism evidence="1 2">
    <name type="scientific">Clunio marinus</name>
    <dbReference type="NCBI Taxonomy" id="568069"/>
    <lineage>
        <taxon>Eukaryota</taxon>
        <taxon>Metazoa</taxon>
        <taxon>Ecdysozoa</taxon>
        <taxon>Arthropoda</taxon>
        <taxon>Hexapoda</taxon>
        <taxon>Insecta</taxon>
        <taxon>Pterygota</taxon>
        <taxon>Neoptera</taxon>
        <taxon>Endopterygota</taxon>
        <taxon>Diptera</taxon>
        <taxon>Nematocera</taxon>
        <taxon>Chironomoidea</taxon>
        <taxon>Chironomidae</taxon>
        <taxon>Clunio</taxon>
    </lineage>
</organism>